<dbReference type="Gene3D" id="2.70.70.10">
    <property type="entry name" value="Glucose Permease (Domain IIA)"/>
    <property type="match status" value="1"/>
</dbReference>
<accession>A0ABX9N0H6</accession>
<organism evidence="5 6">
    <name type="scientific">Neopusillimonas maritima</name>
    <dbReference type="NCBI Taxonomy" id="2026239"/>
    <lineage>
        <taxon>Bacteria</taxon>
        <taxon>Pseudomonadati</taxon>
        <taxon>Pseudomonadota</taxon>
        <taxon>Betaproteobacteria</taxon>
        <taxon>Burkholderiales</taxon>
        <taxon>Alcaligenaceae</taxon>
        <taxon>Neopusillimonas</taxon>
    </lineage>
</organism>
<evidence type="ECO:0000313" key="6">
    <source>
        <dbReference type="Proteomes" id="UP000266483"/>
    </source>
</evidence>
<sequence>MRYALGLAVLALWSTVAAADQTSAQLKARQAQMQQQQAELQARINTLQKTIERQARSREDALDQLKASETAISVVVRELAELADEEKRVIQEQEQLAQNIGQTRERIQVQRDSLADQLRAQYAGGLSPWTALLSGEDPHRIGRELAYLGYVSRSQAQAVRNLQETLGQLEVLTQQLEQREAELVALREQTSQKKAVLEEQKAERAQVLARAETALKQRRTEAETLEQDAQRLEGLVEGLQSAIKEQEAVERRERERLAAERRKREQEAAERAERERIEREAREREARERDTEVVRVTPSEPVTTVEATETETEEPAMPEGESAQSDTEPDTASEETAVTQEPIAPLSGLRKGLPAPVQGQVLGRFGAERPDGGIWRGVVLRAPEGTAVRPVASGRVVYANWLNGFGNLLIVDHGEGYLTVYAYNQSLLKRVGERVGPQDTIARVGATGGQVEPGLYFEIRHGGTPVNPLIWLAR</sequence>
<keyword evidence="6" id="KW-1185">Reference proteome</keyword>
<feature type="domain" description="M23ase beta-sheet core" evidence="4">
    <location>
        <begin position="375"/>
        <end position="468"/>
    </location>
</feature>
<dbReference type="Pfam" id="PF01551">
    <property type="entry name" value="Peptidase_M23"/>
    <property type="match status" value="1"/>
</dbReference>
<dbReference type="Proteomes" id="UP000266483">
    <property type="component" value="Unassembled WGS sequence"/>
</dbReference>
<keyword evidence="3" id="KW-0732">Signal</keyword>
<feature type="compositionally biased region" description="Basic and acidic residues" evidence="2">
    <location>
        <begin position="260"/>
        <end position="293"/>
    </location>
</feature>
<comment type="caution">
    <text evidence="5">The sequence shown here is derived from an EMBL/GenBank/DDBJ whole genome shotgun (WGS) entry which is preliminary data.</text>
</comment>
<dbReference type="CDD" id="cd12797">
    <property type="entry name" value="M23_peptidase"/>
    <property type="match status" value="1"/>
</dbReference>
<evidence type="ECO:0000313" key="5">
    <source>
        <dbReference type="EMBL" id="RII84543.1"/>
    </source>
</evidence>
<evidence type="ECO:0000256" key="1">
    <source>
        <dbReference type="SAM" id="Coils"/>
    </source>
</evidence>
<feature type="signal peptide" evidence="3">
    <location>
        <begin position="1"/>
        <end position="19"/>
    </location>
</feature>
<protein>
    <recommendedName>
        <fullName evidence="4">M23ase beta-sheet core domain-containing protein</fullName>
    </recommendedName>
</protein>
<keyword evidence="1" id="KW-0175">Coiled coil</keyword>
<name>A0ABX9N0H6_9BURK</name>
<proteinExistence type="predicted"/>
<dbReference type="InterPro" id="IPR050570">
    <property type="entry name" value="Cell_wall_metabolism_enzyme"/>
</dbReference>
<dbReference type="PANTHER" id="PTHR21666:SF270">
    <property type="entry name" value="MUREIN HYDROLASE ACTIVATOR ENVC"/>
    <property type="match status" value="1"/>
</dbReference>
<dbReference type="InterPro" id="IPR011055">
    <property type="entry name" value="Dup_hybrid_motif"/>
</dbReference>
<dbReference type="PANTHER" id="PTHR21666">
    <property type="entry name" value="PEPTIDASE-RELATED"/>
    <property type="match status" value="1"/>
</dbReference>
<feature type="region of interest" description="Disordered" evidence="2">
    <location>
        <begin position="260"/>
        <end position="352"/>
    </location>
</feature>
<feature type="compositionally biased region" description="Low complexity" evidence="2">
    <location>
        <begin position="294"/>
        <end position="307"/>
    </location>
</feature>
<dbReference type="InterPro" id="IPR016047">
    <property type="entry name" value="M23ase_b-sheet_dom"/>
</dbReference>
<dbReference type="Gene3D" id="6.10.250.3150">
    <property type="match status" value="1"/>
</dbReference>
<feature type="chain" id="PRO_5045934650" description="M23ase beta-sheet core domain-containing protein" evidence="3">
    <location>
        <begin position="20"/>
        <end position="474"/>
    </location>
</feature>
<gene>
    <name evidence="5" type="ORF">CJO09_04880</name>
</gene>
<dbReference type="SUPFAM" id="SSF51261">
    <property type="entry name" value="Duplicated hybrid motif"/>
    <property type="match status" value="1"/>
</dbReference>
<evidence type="ECO:0000259" key="4">
    <source>
        <dbReference type="Pfam" id="PF01551"/>
    </source>
</evidence>
<dbReference type="EMBL" id="NQOU01000001">
    <property type="protein sequence ID" value="RII84543.1"/>
    <property type="molecule type" value="Genomic_DNA"/>
</dbReference>
<reference evidence="5 6" key="1">
    <citation type="submission" date="2017-08" db="EMBL/GenBank/DDBJ databases">
        <title>Pusillimonas indicus sp. nov., a member of the family Alcaligenaceae isolated from surface seawater.</title>
        <authorList>
            <person name="Li J."/>
        </authorList>
    </citation>
    <scope>NUCLEOTIDE SEQUENCE [LARGE SCALE GENOMIC DNA]</scope>
    <source>
        <strain evidence="5 6">17-4A</strain>
    </source>
</reference>
<evidence type="ECO:0000256" key="3">
    <source>
        <dbReference type="SAM" id="SignalP"/>
    </source>
</evidence>
<dbReference type="RefSeq" id="WP_119441298.1">
    <property type="nucleotide sequence ID" value="NZ_CP170494.1"/>
</dbReference>
<feature type="coiled-coil region" evidence="1">
    <location>
        <begin position="19"/>
        <end position="99"/>
    </location>
</feature>
<evidence type="ECO:0000256" key="2">
    <source>
        <dbReference type="SAM" id="MobiDB-lite"/>
    </source>
</evidence>